<comment type="caution">
    <text evidence="2">The sequence shown here is derived from an EMBL/GenBank/DDBJ whole genome shotgun (WGS) entry which is preliminary data.</text>
</comment>
<dbReference type="InterPro" id="IPR041712">
    <property type="entry name" value="DHPS-like_MBL-fold"/>
</dbReference>
<dbReference type="InterPro" id="IPR052926">
    <property type="entry name" value="Metallo-beta-lactamase_dom"/>
</dbReference>
<dbReference type="CDD" id="cd07713">
    <property type="entry name" value="DHPS-like_MBL-fold"/>
    <property type="match status" value="1"/>
</dbReference>
<dbReference type="GO" id="GO:0016787">
    <property type="term" value="F:hydrolase activity"/>
    <property type="evidence" value="ECO:0007669"/>
    <property type="project" value="UniProtKB-KW"/>
</dbReference>
<gene>
    <name evidence="2" type="ORF">DRJ26_03925</name>
</gene>
<reference evidence="2 3" key="1">
    <citation type="submission" date="2018-06" db="EMBL/GenBank/DDBJ databases">
        <title>Extensive metabolic versatility and redundancy in microbially diverse, dynamic hydrothermal sediments.</title>
        <authorList>
            <person name="Dombrowski N."/>
            <person name="Teske A."/>
            <person name="Baker B.J."/>
        </authorList>
    </citation>
    <scope>NUCLEOTIDE SEQUENCE [LARGE SCALE GENOMIC DNA]</scope>
    <source>
        <strain evidence="2">B20_G2</strain>
    </source>
</reference>
<accession>A0A497F0A8</accession>
<organism evidence="2 3">
    <name type="scientific">Thermoproteota archaeon</name>
    <dbReference type="NCBI Taxonomy" id="2056631"/>
    <lineage>
        <taxon>Archaea</taxon>
        <taxon>Thermoproteota</taxon>
    </lineage>
</organism>
<dbReference type="EMBL" id="QMRA01000085">
    <property type="protein sequence ID" value="RLE53034.1"/>
    <property type="molecule type" value="Genomic_DNA"/>
</dbReference>
<dbReference type="SUPFAM" id="SSF56281">
    <property type="entry name" value="Metallo-hydrolase/oxidoreductase"/>
    <property type="match status" value="1"/>
</dbReference>
<dbReference type="Gene3D" id="3.60.15.10">
    <property type="entry name" value="Ribonuclease Z/Hydroxyacylglutathione hydrolase-like"/>
    <property type="match status" value="1"/>
</dbReference>
<proteinExistence type="predicted"/>
<evidence type="ECO:0000259" key="1">
    <source>
        <dbReference type="SMART" id="SM00849"/>
    </source>
</evidence>
<sequence>MSEHVEQAIITILIDDYAGYETQFLAQHGLSIHVKAKLSNGDEFNMLVDVGQQADPIIRNAEKLGIELANLDAILLTHCHYDHTGGLREIVEKARNATIIAHSQIFRKHYILKPKIRYVGVPYNARISELEKIGVKILLTNSPVEIAEGVFVSGEVERIKKPKLIESLVYEENGKLIQDQMLDDMSLIIKLKDKCAVITGCSHAEITNIVKHSQKVAGAKVTTIIGGLHLIDKSEDEVKEIVKELNELKIENAYVGHCTGWRAIATMWREAKFKVEVLHSGKKITLA</sequence>
<dbReference type="PANTHER" id="PTHR13754:SF13">
    <property type="entry name" value="METALLO-BETA-LACTAMASE SUPERFAMILY PROTEIN (AFU_ORTHOLOGUE AFUA_3G07630)"/>
    <property type="match status" value="1"/>
</dbReference>
<feature type="domain" description="Metallo-beta-lactamase" evidence="1">
    <location>
        <begin position="28"/>
        <end position="257"/>
    </location>
</feature>
<evidence type="ECO:0000313" key="2">
    <source>
        <dbReference type="EMBL" id="RLE53034.1"/>
    </source>
</evidence>
<name>A0A497F0A8_9CREN</name>
<evidence type="ECO:0000313" key="3">
    <source>
        <dbReference type="Proteomes" id="UP000269499"/>
    </source>
</evidence>
<dbReference type="InterPro" id="IPR001279">
    <property type="entry name" value="Metallo-B-lactamas"/>
</dbReference>
<dbReference type="InterPro" id="IPR036866">
    <property type="entry name" value="RibonucZ/Hydroxyglut_hydro"/>
</dbReference>
<dbReference type="Pfam" id="PF00753">
    <property type="entry name" value="Lactamase_B"/>
    <property type="match status" value="1"/>
</dbReference>
<dbReference type="AlphaFoldDB" id="A0A497F0A8"/>
<dbReference type="SMART" id="SM00849">
    <property type="entry name" value="Lactamase_B"/>
    <property type="match status" value="1"/>
</dbReference>
<dbReference type="Proteomes" id="UP000269499">
    <property type="component" value="Unassembled WGS sequence"/>
</dbReference>
<protein>
    <submittedName>
        <fullName evidence="2">MBL fold metallo-hydrolase</fullName>
    </submittedName>
</protein>
<dbReference type="PANTHER" id="PTHR13754">
    <property type="entry name" value="METALLO-BETA-LACTAMASE SUPERFAMILY PROTEIN"/>
    <property type="match status" value="1"/>
</dbReference>
<dbReference type="GO" id="GO:0016740">
    <property type="term" value="F:transferase activity"/>
    <property type="evidence" value="ECO:0007669"/>
    <property type="project" value="TreeGrafter"/>
</dbReference>